<organism evidence="11 12">
    <name type="scientific">Ceratodon purpureus</name>
    <name type="common">Fire moss</name>
    <name type="synonym">Dicranum purpureum</name>
    <dbReference type="NCBI Taxonomy" id="3225"/>
    <lineage>
        <taxon>Eukaryota</taxon>
        <taxon>Viridiplantae</taxon>
        <taxon>Streptophyta</taxon>
        <taxon>Embryophyta</taxon>
        <taxon>Bryophyta</taxon>
        <taxon>Bryophytina</taxon>
        <taxon>Bryopsida</taxon>
        <taxon>Dicranidae</taxon>
        <taxon>Pseudoditrichales</taxon>
        <taxon>Ditrichaceae</taxon>
        <taxon>Ceratodon</taxon>
    </lineage>
</organism>
<feature type="coiled-coil region" evidence="9">
    <location>
        <begin position="217"/>
        <end position="245"/>
    </location>
</feature>
<evidence type="ECO:0000256" key="2">
    <source>
        <dbReference type="ARBA" id="ARBA00006737"/>
    </source>
</evidence>
<evidence type="ECO:0000256" key="5">
    <source>
        <dbReference type="ARBA" id="ARBA00022846"/>
    </source>
</evidence>
<evidence type="ECO:0000256" key="7">
    <source>
        <dbReference type="ARBA" id="ARBA00023212"/>
    </source>
</evidence>
<dbReference type="Pfam" id="PF06098">
    <property type="entry name" value="Radial_spoke_3"/>
    <property type="match status" value="1"/>
</dbReference>
<dbReference type="Proteomes" id="UP000822688">
    <property type="component" value="Chromosome 3"/>
</dbReference>
<accession>A0A8T0III9</accession>
<evidence type="ECO:0000256" key="6">
    <source>
        <dbReference type="ARBA" id="ARBA00023069"/>
    </source>
</evidence>
<evidence type="ECO:0000313" key="11">
    <source>
        <dbReference type="EMBL" id="KAG0582815.1"/>
    </source>
</evidence>
<gene>
    <name evidence="11" type="ORF">KC19_3G088300</name>
</gene>
<evidence type="ECO:0000256" key="3">
    <source>
        <dbReference type="ARBA" id="ARBA00022490"/>
    </source>
</evidence>
<comment type="subcellular location">
    <subcellularLocation>
        <location evidence="1">Cytoplasm</location>
        <location evidence="1">Cytoskeleton</location>
        <location evidence="1">Flagellum axoneme</location>
    </subcellularLocation>
</comment>
<dbReference type="PANTHER" id="PTHR21648">
    <property type="entry name" value="FLAGELLAR RADIAL SPOKE PROTEIN 3"/>
    <property type="match status" value="1"/>
</dbReference>
<reference evidence="11" key="1">
    <citation type="submission" date="2020-06" db="EMBL/GenBank/DDBJ databases">
        <title>WGS assembly of Ceratodon purpureus strain R40.</title>
        <authorList>
            <person name="Carey S.B."/>
            <person name="Jenkins J."/>
            <person name="Shu S."/>
            <person name="Lovell J.T."/>
            <person name="Sreedasyam A."/>
            <person name="Maumus F."/>
            <person name="Tiley G.P."/>
            <person name="Fernandez-Pozo N."/>
            <person name="Barry K."/>
            <person name="Chen C."/>
            <person name="Wang M."/>
            <person name="Lipzen A."/>
            <person name="Daum C."/>
            <person name="Saski C.A."/>
            <person name="Payton A.C."/>
            <person name="Mcbreen J.C."/>
            <person name="Conrad R.E."/>
            <person name="Kollar L.M."/>
            <person name="Olsson S."/>
            <person name="Huttunen S."/>
            <person name="Landis J.B."/>
            <person name="Wickett N.J."/>
            <person name="Johnson M.G."/>
            <person name="Rensing S.A."/>
            <person name="Grimwood J."/>
            <person name="Schmutz J."/>
            <person name="Mcdaniel S.F."/>
        </authorList>
    </citation>
    <scope>NUCLEOTIDE SEQUENCE</scope>
    <source>
        <strain evidence="11">R40</strain>
    </source>
</reference>
<evidence type="ECO:0000256" key="9">
    <source>
        <dbReference type="SAM" id="Coils"/>
    </source>
</evidence>
<evidence type="ECO:0000256" key="10">
    <source>
        <dbReference type="SAM" id="MobiDB-lite"/>
    </source>
</evidence>
<keyword evidence="12" id="KW-1185">Reference proteome</keyword>
<keyword evidence="9" id="KW-0175">Coiled coil</keyword>
<keyword evidence="5" id="KW-0282">Flagellum</keyword>
<comment type="similarity">
    <text evidence="2">Belongs to the flagellar radial spoke RSP3 family.</text>
</comment>
<dbReference type="EMBL" id="CM026423">
    <property type="protein sequence ID" value="KAG0582815.1"/>
    <property type="molecule type" value="Genomic_DNA"/>
</dbReference>
<dbReference type="AlphaFoldDB" id="A0A8T0III9"/>
<keyword evidence="3" id="KW-0963">Cytoplasm</keyword>
<name>A0A8T0III9_CERPU</name>
<dbReference type="GO" id="GO:0005929">
    <property type="term" value="C:cilium"/>
    <property type="evidence" value="ECO:0007669"/>
    <property type="project" value="TreeGrafter"/>
</dbReference>
<evidence type="ECO:0000256" key="4">
    <source>
        <dbReference type="ARBA" id="ARBA00022553"/>
    </source>
</evidence>
<keyword evidence="4" id="KW-0597">Phosphoprotein</keyword>
<evidence type="ECO:0000313" key="12">
    <source>
        <dbReference type="Proteomes" id="UP000822688"/>
    </source>
</evidence>
<keyword evidence="6" id="KW-0969">Cilium</keyword>
<keyword evidence="7" id="KW-0206">Cytoskeleton</keyword>
<keyword evidence="8" id="KW-0966">Cell projection</keyword>
<evidence type="ECO:0000256" key="1">
    <source>
        <dbReference type="ARBA" id="ARBA00004611"/>
    </source>
</evidence>
<comment type="caution">
    <text evidence="11">The sequence shown here is derived from an EMBL/GenBank/DDBJ whole genome shotgun (WGS) entry which is preliminary data.</text>
</comment>
<sequence length="417" mass="48521">MTGPHKPFVMKRQEIDPRFNKGNKLRPKYESPIDMIENAEPEPKRKAPKQTRLRPPMQNLAYDPRVHRGNMFQRVKVEDDSNQRQWRKIKKIRYSNTPEPIKGRLHMDVQTDMYLEDQSQKITYNDFDTQTDDFLDRPQTPFFIPWKSGPDAFTQIFPGDLFDFDMEVEPMCEVLAGRALEQGFMEVQEEKQLQHLRCHQDMFEQMRVAELTATQRMEAAERRIMDEKDRRLKQEQDRLKEEKLLRLRTEAMGISMRVLKKITDGVYDKLTKEGYFYDPVERELEIHFIPVLVKQMQTEVGVLVKSRHAVAIMADEATPAIDYAERAVDGIDIIMSRLMNVLDSWISFEDNVMVELAATEQASQRVMAGTVGEVVLVDQTATDVTSSLLDRTEAADTQNVDASRSLMDMLLEGFHPQ</sequence>
<evidence type="ECO:0000256" key="8">
    <source>
        <dbReference type="ARBA" id="ARBA00023273"/>
    </source>
</evidence>
<dbReference type="PANTHER" id="PTHR21648:SF0">
    <property type="entry name" value="RADIAL SPOKE HEAD PROTEIN 3 HOMOLOG"/>
    <property type="match status" value="1"/>
</dbReference>
<dbReference type="InterPro" id="IPR009290">
    <property type="entry name" value="Radial_spoke_3"/>
</dbReference>
<protein>
    <submittedName>
        <fullName evidence="11">Uncharacterized protein</fullName>
    </submittedName>
</protein>
<feature type="region of interest" description="Disordered" evidence="10">
    <location>
        <begin position="1"/>
        <end position="52"/>
    </location>
</feature>
<proteinExistence type="inferred from homology"/>